<dbReference type="Gene3D" id="1.10.1740.10">
    <property type="match status" value="1"/>
</dbReference>
<dbReference type="InterPro" id="IPR039425">
    <property type="entry name" value="RNA_pol_sigma-70-like"/>
</dbReference>
<comment type="caution">
    <text evidence="7">The sequence shown here is derived from an EMBL/GenBank/DDBJ whole genome shotgun (WGS) entry which is preliminary data.</text>
</comment>
<dbReference type="InterPro" id="IPR013249">
    <property type="entry name" value="RNA_pol_sigma70_r4_t2"/>
</dbReference>
<evidence type="ECO:0000256" key="2">
    <source>
        <dbReference type="ARBA" id="ARBA00023015"/>
    </source>
</evidence>
<feature type="domain" description="RNA polymerase sigma factor 70 region 4 type 2" evidence="6">
    <location>
        <begin position="128"/>
        <end position="177"/>
    </location>
</feature>
<evidence type="ECO:0000313" key="7">
    <source>
        <dbReference type="EMBL" id="HJA82782.1"/>
    </source>
</evidence>
<dbReference type="NCBIfam" id="TIGR02985">
    <property type="entry name" value="Sig70_bacteroi1"/>
    <property type="match status" value="1"/>
</dbReference>
<evidence type="ECO:0000259" key="6">
    <source>
        <dbReference type="Pfam" id="PF08281"/>
    </source>
</evidence>
<dbReference type="AlphaFoldDB" id="A0A9D2HRL8"/>
<evidence type="ECO:0000313" key="8">
    <source>
        <dbReference type="Proteomes" id="UP000823860"/>
    </source>
</evidence>
<evidence type="ECO:0000259" key="5">
    <source>
        <dbReference type="Pfam" id="PF04542"/>
    </source>
</evidence>
<dbReference type="InterPro" id="IPR013325">
    <property type="entry name" value="RNA_pol_sigma_r2"/>
</dbReference>
<dbReference type="Pfam" id="PF08281">
    <property type="entry name" value="Sigma70_r4_2"/>
    <property type="match status" value="1"/>
</dbReference>
<dbReference type="GO" id="GO:0016987">
    <property type="term" value="F:sigma factor activity"/>
    <property type="evidence" value="ECO:0007669"/>
    <property type="project" value="UniProtKB-KW"/>
</dbReference>
<proteinExistence type="inferred from homology"/>
<dbReference type="Proteomes" id="UP000823860">
    <property type="component" value="Unassembled WGS sequence"/>
</dbReference>
<protein>
    <submittedName>
        <fullName evidence="7">RNA polymerase sigma-70 factor</fullName>
    </submittedName>
</protein>
<dbReference type="PANTHER" id="PTHR43133">
    <property type="entry name" value="RNA POLYMERASE ECF-TYPE SIGMA FACTO"/>
    <property type="match status" value="1"/>
</dbReference>
<dbReference type="Gene3D" id="1.10.10.10">
    <property type="entry name" value="Winged helix-like DNA-binding domain superfamily/Winged helix DNA-binding domain"/>
    <property type="match status" value="1"/>
</dbReference>
<dbReference type="InterPro" id="IPR014284">
    <property type="entry name" value="RNA_pol_sigma-70_dom"/>
</dbReference>
<sequence>MKEQFILEQLKKGDEHAFRYVYDKHYALLCRYACQLLRDASLAEEIVDDAIFYLWEHRADIEIENSVRAYLMRAVHNHCLNELNALKRQNELPLSSYLSEKNLEFLESVFVENKHPLGLLLEQELESKLLKSIEALPAECRTVFKKNRFEQKKYEDIAAELHISINTVKYHIKNALSLLRKSMEPYLKLLLILFFALQ</sequence>
<feature type="domain" description="RNA polymerase sigma-70 region 2" evidence="5">
    <location>
        <begin position="22"/>
        <end position="88"/>
    </location>
</feature>
<dbReference type="SUPFAM" id="SSF88946">
    <property type="entry name" value="Sigma2 domain of RNA polymerase sigma factors"/>
    <property type="match status" value="1"/>
</dbReference>
<evidence type="ECO:0000256" key="4">
    <source>
        <dbReference type="ARBA" id="ARBA00023163"/>
    </source>
</evidence>
<reference evidence="7" key="1">
    <citation type="journal article" date="2021" name="PeerJ">
        <title>Extensive microbial diversity within the chicken gut microbiome revealed by metagenomics and culture.</title>
        <authorList>
            <person name="Gilroy R."/>
            <person name="Ravi A."/>
            <person name="Getino M."/>
            <person name="Pursley I."/>
            <person name="Horton D.L."/>
            <person name="Alikhan N.F."/>
            <person name="Baker D."/>
            <person name="Gharbi K."/>
            <person name="Hall N."/>
            <person name="Watson M."/>
            <person name="Adriaenssens E.M."/>
            <person name="Foster-Nyarko E."/>
            <person name="Jarju S."/>
            <person name="Secka A."/>
            <person name="Antonio M."/>
            <person name="Oren A."/>
            <person name="Chaudhuri R.R."/>
            <person name="La Ragione R."/>
            <person name="Hildebrand F."/>
            <person name="Pallen M.J."/>
        </authorList>
    </citation>
    <scope>NUCLEOTIDE SEQUENCE</scope>
    <source>
        <strain evidence="7">ChiHecec1B25-7008</strain>
    </source>
</reference>
<dbReference type="GO" id="GO:0006352">
    <property type="term" value="P:DNA-templated transcription initiation"/>
    <property type="evidence" value="ECO:0007669"/>
    <property type="project" value="InterPro"/>
</dbReference>
<organism evidence="7 8">
    <name type="scientific">Candidatus Bacteroides intestinavium</name>
    <dbReference type="NCBI Taxonomy" id="2838469"/>
    <lineage>
        <taxon>Bacteria</taxon>
        <taxon>Pseudomonadati</taxon>
        <taxon>Bacteroidota</taxon>
        <taxon>Bacteroidia</taxon>
        <taxon>Bacteroidales</taxon>
        <taxon>Bacteroidaceae</taxon>
        <taxon>Bacteroides</taxon>
    </lineage>
</organism>
<dbReference type="PANTHER" id="PTHR43133:SF46">
    <property type="entry name" value="RNA POLYMERASE SIGMA-70 FACTOR ECF SUBFAMILY"/>
    <property type="match status" value="1"/>
</dbReference>
<comment type="similarity">
    <text evidence="1">Belongs to the sigma-70 factor family. ECF subfamily.</text>
</comment>
<dbReference type="InterPro" id="IPR014327">
    <property type="entry name" value="RNA_pol_sigma70_bacteroid"/>
</dbReference>
<keyword evidence="3" id="KW-0731">Sigma factor</keyword>
<dbReference type="EMBL" id="DWZE01000027">
    <property type="protein sequence ID" value="HJA82782.1"/>
    <property type="molecule type" value="Genomic_DNA"/>
</dbReference>
<gene>
    <name evidence="7" type="ORF">H9785_02230</name>
</gene>
<dbReference type="InterPro" id="IPR036388">
    <property type="entry name" value="WH-like_DNA-bd_sf"/>
</dbReference>
<evidence type="ECO:0000256" key="1">
    <source>
        <dbReference type="ARBA" id="ARBA00010641"/>
    </source>
</evidence>
<dbReference type="Pfam" id="PF04542">
    <property type="entry name" value="Sigma70_r2"/>
    <property type="match status" value="1"/>
</dbReference>
<dbReference type="GO" id="GO:0003677">
    <property type="term" value="F:DNA binding"/>
    <property type="evidence" value="ECO:0007669"/>
    <property type="project" value="InterPro"/>
</dbReference>
<reference evidence="7" key="2">
    <citation type="submission" date="2021-04" db="EMBL/GenBank/DDBJ databases">
        <authorList>
            <person name="Gilroy R."/>
        </authorList>
    </citation>
    <scope>NUCLEOTIDE SEQUENCE</scope>
    <source>
        <strain evidence="7">ChiHecec1B25-7008</strain>
    </source>
</reference>
<keyword evidence="4" id="KW-0804">Transcription</keyword>
<evidence type="ECO:0000256" key="3">
    <source>
        <dbReference type="ARBA" id="ARBA00023082"/>
    </source>
</evidence>
<dbReference type="InterPro" id="IPR013324">
    <property type="entry name" value="RNA_pol_sigma_r3/r4-like"/>
</dbReference>
<keyword evidence="2" id="KW-0805">Transcription regulation</keyword>
<dbReference type="NCBIfam" id="TIGR02937">
    <property type="entry name" value="sigma70-ECF"/>
    <property type="match status" value="1"/>
</dbReference>
<name>A0A9D2HRL8_9BACE</name>
<dbReference type="SUPFAM" id="SSF88659">
    <property type="entry name" value="Sigma3 and sigma4 domains of RNA polymerase sigma factors"/>
    <property type="match status" value="1"/>
</dbReference>
<dbReference type="InterPro" id="IPR007627">
    <property type="entry name" value="RNA_pol_sigma70_r2"/>
</dbReference>
<accession>A0A9D2HRL8</accession>